<comment type="caution">
    <text evidence="1">The sequence shown here is derived from an EMBL/GenBank/DDBJ whole genome shotgun (WGS) entry which is preliminary data.</text>
</comment>
<dbReference type="InterPro" id="IPR009057">
    <property type="entry name" value="Homeodomain-like_sf"/>
</dbReference>
<dbReference type="Proteomes" id="UP001204798">
    <property type="component" value="Unassembled WGS sequence"/>
</dbReference>
<reference evidence="1 2" key="1">
    <citation type="submission" date="2022-08" db="EMBL/GenBank/DDBJ databases">
        <title>Bacterial and archaeal communities from various locations to study Microbial Dark Matter (Phase II).</title>
        <authorList>
            <person name="Stepanauskas R."/>
        </authorList>
    </citation>
    <scope>NUCLEOTIDE SEQUENCE [LARGE SCALE GENOMIC DNA]</scope>
    <source>
        <strain evidence="1 2">PD1</strain>
    </source>
</reference>
<proteinExistence type="predicted"/>
<organism evidence="1 2">
    <name type="scientific">Candidatus Fervidibacter sacchari</name>
    <dbReference type="NCBI Taxonomy" id="1448929"/>
    <lineage>
        <taxon>Bacteria</taxon>
        <taxon>Candidatus Fervidibacterota</taxon>
        <taxon>Candidatus Fervidibacter</taxon>
    </lineage>
</organism>
<dbReference type="SUPFAM" id="SSF46689">
    <property type="entry name" value="Homeodomain-like"/>
    <property type="match status" value="1"/>
</dbReference>
<dbReference type="EMBL" id="JANUCP010000001">
    <property type="protein sequence ID" value="MCS3917704.1"/>
    <property type="molecule type" value="Genomic_DNA"/>
</dbReference>
<dbReference type="Gene3D" id="1.10.10.10">
    <property type="entry name" value="Winged helix-like DNA-binding domain superfamily/Winged helix DNA-binding domain"/>
    <property type="match status" value="1"/>
</dbReference>
<gene>
    <name evidence="1" type="ORF">M2350_000101</name>
</gene>
<keyword evidence="2" id="KW-1185">Reference proteome</keyword>
<dbReference type="PANTHER" id="PTHR34849">
    <property type="entry name" value="SSL5025 PROTEIN"/>
    <property type="match status" value="1"/>
</dbReference>
<name>A0ABT2EID3_9BACT</name>
<protein>
    <submittedName>
        <fullName evidence="1">Uncharacterized protein (DUF433 family)</fullName>
    </submittedName>
</protein>
<evidence type="ECO:0000313" key="1">
    <source>
        <dbReference type="EMBL" id="MCS3917704.1"/>
    </source>
</evidence>
<accession>A0ABT2EID3</accession>
<sequence>MSQIVLEYEHLGWTPDEIVRAHPHLTLSQIHAALAYYYDHPEEINEEMRESEELVESLKGEYAKRPTAEAV</sequence>
<dbReference type="Pfam" id="PF04255">
    <property type="entry name" value="DUF433"/>
    <property type="match status" value="1"/>
</dbReference>
<dbReference type="InterPro" id="IPR036388">
    <property type="entry name" value="WH-like_DNA-bd_sf"/>
</dbReference>
<dbReference type="InterPro" id="IPR007367">
    <property type="entry name" value="DUF433"/>
</dbReference>
<dbReference type="PANTHER" id="PTHR34849:SF1">
    <property type="entry name" value="SLR0770 PROTEIN"/>
    <property type="match status" value="1"/>
</dbReference>
<evidence type="ECO:0000313" key="2">
    <source>
        <dbReference type="Proteomes" id="UP001204798"/>
    </source>
</evidence>